<dbReference type="SMART" id="SM00595">
    <property type="entry name" value="MADF"/>
    <property type="match status" value="1"/>
</dbReference>
<dbReference type="PROSITE" id="PS51029">
    <property type="entry name" value="MADF"/>
    <property type="match status" value="1"/>
</dbReference>
<dbReference type="EMBL" id="GEDC01010904">
    <property type="protein sequence ID" value="JAS26394.1"/>
    <property type="molecule type" value="Transcribed_RNA"/>
</dbReference>
<name>A0A1B6DL30_9HEMI</name>
<reference evidence="3" key="1">
    <citation type="submission" date="2015-12" db="EMBL/GenBank/DDBJ databases">
        <title>De novo transcriptome assembly of four potential Pierce s Disease insect vectors from Arizona vineyards.</title>
        <authorList>
            <person name="Tassone E.E."/>
        </authorList>
    </citation>
    <scope>NUCLEOTIDE SEQUENCE</scope>
</reference>
<evidence type="ECO:0000313" key="3">
    <source>
        <dbReference type="EMBL" id="JAS26394.1"/>
    </source>
</evidence>
<feature type="region of interest" description="Disordered" evidence="1">
    <location>
        <begin position="156"/>
        <end position="190"/>
    </location>
</feature>
<feature type="domain" description="MADF" evidence="2">
    <location>
        <begin position="19"/>
        <end position="116"/>
    </location>
</feature>
<feature type="compositionally biased region" description="Polar residues" evidence="1">
    <location>
        <begin position="156"/>
        <end position="170"/>
    </location>
</feature>
<accession>A0A1B6DL30</accession>
<sequence>MSEPSRTHVIKLQDNGTMKFLELYADERSLYDASCKEYKDPDIRKAAVTRISEAMAIPGFGPKEVCAKFINLRSSYCQELKKIADSERSGSGTDGVYVPKVVWFETINSFIHPFVQQRPTKSNLVIGTNLSCAISPEEPTEPENYVDSIHDSISIEVQPNNPVETTPKTSANKRKAPSQPSSNTKVKKTYDPELIACMV</sequence>
<dbReference type="PANTHER" id="PTHR21505">
    <property type="entry name" value="MADF DOMAIN-CONTAINING PROTEIN-RELATED"/>
    <property type="match status" value="1"/>
</dbReference>
<dbReference type="InterPro" id="IPR006578">
    <property type="entry name" value="MADF-dom"/>
</dbReference>
<dbReference type="AlphaFoldDB" id="A0A1B6DL30"/>
<dbReference type="Pfam" id="PF10545">
    <property type="entry name" value="MADF_DNA_bdg"/>
    <property type="match status" value="1"/>
</dbReference>
<protein>
    <recommendedName>
        <fullName evidence="2">MADF domain-containing protein</fullName>
    </recommendedName>
</protein>
<gene>
    <name evidence="3" type="ORF">g.18780</name>
</gene>
<proteinExistence type="predicted"/>
<dbReference type="PANTHER" id="PTHR21505:SF12">
    <property type="entry name" value="MADF DOMAIN-CONTAINING PROTEIN-RELATED"/>
    <property type="match status" value="1"/>
</dbReference>
<organism evidence="3">
    <name type="scientific">Clastoptera arizonana</name>
    <name type="common">Arizona spittle bug</name>
    <dbReference type="NCBI Taxonomy" id="38151"/>
    <lineage>
        <taxon>Eukaryota</taxon>
        <taxon>Metazoa</taxon>
        <taxon>Ecdysozoa</taxon>
        <taxon>Arthropoda</taxon>
        <taxon>Hexapoda</taxon>
        <taxon>Insecta</taxon>
        <taxon>Pterygota</taxon>
        <taxon>Neoptera</taxon>
        <taxon>Paraneoptera</taxon>
        <taxon>Hemiptera</taxon>
        <taxon>Auchenorrhyncha</taxon>
        <taxon>Cercopoidea</taxon>
        <taxon>Clastopteridae</taxon>
        <taxon>Clastoptera</taxon>
    </lineage>
</organism>
<evidence type="ECO:0000256" key="1">
    <source>
        <dbReference type="SAM" id="MobiDB-lite"/>
    </source>
</evidence>
<evidence type="ECO:0000259" key="2">
    <source>
        <dbReference type="PROSITE" id="PS51029"/>
    </source>
</evidence>